<organism evidence="1 2">
    <name type="scientific">Edwardsiella anguillarum ET080813</name>
    <dbReference type="NCBI Taxonomy" id="667120"/>
    <lineage>
        <taxon>Bacteria</taxon>
        <taxon>Pseudomonadati</taxon>
        <taxon>Pseudomonadota</taxon>
        <taxon>Gammaproteobacteria</taxon>
        <taxon>Enterobacterales</taxon>
        <taxon>Hafniaceae</taxon>
        <taxon>Edwardsiella</taxon>
    </lineage>
</organism>
<sequence length="166" mass="19349">MKKIHIQWDGPYSLEQIKSMNSGKDYGLYQAYGVHTVYGSNVLLYIGQATYQTFGVRIIQHTKWGYVQDENELKIYVGRFAGNEEVSDKEWNEQISVAEKLLIFTHSPALNSSNINTISNDIPLETHVYNWGNRRNLLPEVSVFRYLYNDNVHFPTYRIFGQEECE</sequence>
<dbReference type="HOGENOM" id="CLU_1599391_0_0_6"/>
<accession>A0A076LH01</accession>
<name>A0A076LH01_9GAMM</name>
<dbReference type="KEGG" id="ete:ETEE_0893"/>
<dbReference type="GeneID" id="33941652"/>
<gene>
    <name evidence="1" type="ORF">ETEE_0893</name>
</gene>
<dbReference type="EMBL" id="CP006664">
    <property type="protein sequence ID" value="AIJ07361.1"/>
    <property type="molecule type" value="Genomic_DNA"/>
</dbReference>
<dbReference type="AlphaFoldDB" id="A0A076LH01"/>
<evidence type="ECO:0000313" key="1">
    <source>
        <dbReference type="EMBL" id="AIJ07361.1"/>
    </source>
</evidence>
<protein>
    <recommendedName>
        <fullName evidence="3">GIY-YIG domain-containing protein</fullName>
    </recommendedName>
</protein>
<evidence type="ECO:0008006" key="3">
    <source>
        <dbReference type="Google" id="ProtNLM"/>
    </source>
</evidence>
<reference evidence="1 2" key="1">
    <citation type="journal article" date="2012" name="PLoS ONE">
        <title>Edwardsiella comparative phylogenomics reveal the new intra/inter-species taxonomic relationships, virulence evolution and niche adaptation mechanisms.</title>
        <authorList>
            <person name="Yang M."/>
            <person name="Lv Y."/>
            <person name="Xiao J."/>
            <person name="Wu H."/>
            <person name="Zheng H."/>
            <person name="Liu Q."/>
            <person name="Zhang Y."/>
            <person name="Wang Q."/>
        </authorList>
    </citation>
    <scope>NUCLEOTIDE SEQUENCE [LARGE SCALE GENOMIC DNA]</scope>
    <source>
        <strain evidence="2">080813</strain>
    </source>
</reference>
<dbReference type="RefSeq" id="WP_071881883.1">
    <property type="nucleotide sequence ID" value="NZ_CP006664.1"/>
</dbReference>
<evidence type="ECO:0000313" key="2">
    <source>
        <dbReference type="Proteomes" id="UP000028681"/>
    </source>
</evidence>
<dbReference type="Proteomes" id="UP000028681">
    <property type="component" value="Chromosome"/>
</dbReference>
<proteinExistence type="predicted"/>